<dbReference type="PANTHER" id="PTHR32282">
    <property type="entry name" value="BINDING PROTEIN TRANSPEPTIDASE, PUTATIVE-RELATED"/>
    <property type="match status" value="1"/>
</dbReference>
<feature type="domain" description="Penicillin-binding C-terminal" evidence="15">
    <location>
        <begin position="622"/>
        <end position="704"/>
    </location>
</feature>
<evidence type="ECO:0000256" key="6">
    <source>
        <dbReference type="ARBA" id="ARBA00022676"/>
    </source>
</evidence>
<evidence type="ECO:0000256" key="4">
    <source>
        <dbReference type="ARBA" id="ARBA00022645"/>
    </source>
</evidence>
<keyword evidence="4" id="KW-0121">Carboxypeptidase</keyword>
<evidence type="ECO:0000313" key="16">
    <source>
        <dbReference type="EMBL" id="MEJ8474159.1"/>
    </source>
</evidence>
<dbReference type="InterPro" id="IPR009647">
    <property type="entry name" value="PBP_C"/>
</dbReference>
<evidence type="ECO:0000259" key="15">
    <source>
        <dbReference type="Pfam" id="PF06832"/>
    </source>
</evidence>
<keyword evidence="12" id="KW-0812">Transmembrane</keyword>
<keyword evidence="6" id="KW-0328">Glycosyltransferase</keyword>
<dbReference type="PANTHER" id="PTHR32282:SF15">
    <property type="entry name" value="PENICILLIN-BINDING PROTEIN 1C"/>
    <property type="match status" value="1"/>
</dbReference>
<dbReference type="Gene3D" id="1.10.3810.10">
    <property type="entry name" value="Biosynthetic peptidoglycan transglycosylase-like"/>
    <property type="match status" value="1"/>
</dbReference>
<comment type="catalytic activity">
    <reaction evidence="11">
        <text>[GlcNAc-(1-&gt;4)-Mur2Ac(oyl-L-Ala-gamma-D-Glu-L-Lys-D-Ala-D-Ala)](n)-di-trans,octa-cis-undecaprenyl diphosphate + beta-D-GlcNAc-(1-&gt;4)-Mur2Ac(oyl-L-Ala-gamma-D-Glu-L-Lys-D-Ala-D-Ala)-di-trans,octa-cis-undecaprenyl diphosphate = [GlcNAc-(1-&gt;4)-Mur2Ac(oyl-L-Ala-gamma-D-Glu-L-Lys-D-Ala-D-Ala)](n+1)-di-trans,octa-cis-undecaprenyl diphosphate + di-trans,octa-cis-undecaprenyl diphosphate + H(+)</text>
        <dbReference type="Rhea" id="RHEA:23708"/>
        <dbReference type="Rhea" id="RHEA-COMP:9602"/>
        <dbReference type="Rhea" id="RHEA-COMP:9603"/>
        <dbReference type="ChEBI" id="CHEBI:15378"/>
        <dbReference type="ChEBI" id="CHEBI:58405"/>
        <dbReference type="ChEBI" id="CHEBI:60033"/>
        <dbReference type="ChEBI" id="CHEBI:78435"/>
        <dbReference type="EC" id="2.4.99.28"/>
    </reaction>
</comment>
<evidence type="ECO:0000256" key="7">
    <source>
        <dbReference type="ARBA" id="ARBA00022679"/>
    </source>
</evidence>
<evidence type="ECO:0000256" key="5">
    <source>
        <dbReference type="ARBA" id="ARBA00022670"/>
    </source>
</evidence>
<dbReference type="Proteomes" id="UP001385499">
    <property type="component" value="Unassembled WGS sequence"/>
</dbReference>
<evidence type="ECO:0000256" key="9">
    <source>
        <dbReference type="ARBA" id="ARBA00023268"/>
    </source>
</evidence>
<dbReference type="InterPro" id="IPR036950">
    <property type="entry name" value="PBP_transglycosylase"/>
</dbReference>
<feature type="domain" description="Glycosyl transferase family 51" evidence="14">
    <location>
        <begin position="58"/>
        <end position="233"/>
    </location>
</feature>
<dbReference type="InterPro" id="IPR001460">
    <property type="entry name" value="PCN-bd_Tpept"/>
</dbReference>
<comment type="caution">
    <text evidence="16">The sequence shown here is derived from an EMBL/GenBank/DDBJ whole genome shotgun (WGS) entry which is preliminary data.</text>
</comment>
<feature type="transmembrane region" description="Helical" evidence="12">
    <location>
        <begin position="7"/>
        <end position="31"/>
    </location>
</feature>
<dbReference type="Pfam" id="PF00912">
    <property type="entry name" value="Transgly"/>
    <property type="match status" value="1"/>
</dbReference>
<dbReference type="NCBIfam" id="TIGR02073">
    <property type="entry name" value="PBP_1c"/>
    <property type="match status" value="1"/>
</dbReference>
<dbReference type="InterPro" id="IPR023346">
    <property type="entry name" value="Lysozyme-like_dom_sf"/>
</dbReference>
<dbReference type="EMBL" id="JBAKIA010000004">
    <property type="protein sequence ID" value="MEJ8474159.1"/>
    <property type="molecule type" value="Genomic_DNA"/>
</dbReference>
<feature type="domain" description="Penicillin-binding protein transpeptidase" evidence="13">
    <location>
        <begin position="311"/>
        <end position="540"/>
    </location>
</feature>
<proteinExistence type="inferred from homology"/>
<dbReference type="InterPro" id="IPR050396">
    <property type="entry name" value="Glycosyltr_51/Transpeptidase"/>
</dbReference>
<evidence type="ECO:0000256" key="10">
    <source>
        <dbReference type="ARBA" id="ARBA00044770"/>
    </source>
</evidence>
<dbReference type="EC" id="2.4.99.28" evidence="10"/>
<evidence type="ECO:0000256" key="2">
    <source>
        <dbReference type="ARBA" id="ARBA00007090"/>
    </source>
</evidence>
<comment type="similarity">
    <text evidence="3">In the N-terminal section; belongs to the glycosyltransferase 51 family.</text>
</comment>
<protein>
    <recommendedName>
        <fullName evidence="10">peptidoglycan glycosyltransferase</fullName>
        <ecNumber evidence="10">2.4.99.28</ecNumber>
    </recommendedName>
</protein>
<dbReference type="SUPFAM" id="SSF53955">
    <property type="entry name" value="Lysozyme-like"/>
    <property type="match status" value="1"/>
</dbReference>
<dbReference type="RefSeq" id="WP_340273868.1">
    <property type="nucleotide sequence ID" value="NZ_JBAKIA010000004.1"/>
</dbReference>
<comment type="similarity">
    <text evidence="2">In the C-terminal section; belongs to the transpeptidase family.</text>
</comment>
<evidence type="ECO:0000259" key="13">
    <source>
        <dbReference type="Pfam" id="PF00905"/>
    </source>
</evidence>
<gene>
    <name evidence="16" type="primary">pbpC</name>
    <name evidence="16" type="ORF">V6575_08655</name>
</gene>
<dbReference type="Gene3D" id="3.40.710.10">
    <property type="entry name" value="DD-peptidase/beta-lactamase superfamily"/>
    <property type="match status" value="1"/>
</dbReference>
<keyword evidence="5" id="KW-0645">Protease</keyword>
<dbReference type="Pfam" id="PF06832">
    <property type="entry name" value="BiPBP_C"/>
    <property type="match status" value="1"/>
</dbReference>
<evidence type="ECO:0000256" key="8">
    <source>
        <dbReference type="ARBA" id="ARBA00022801"/>
    </source>
</evidence>
<dbReference type="SUPFAM" id="SSF56601">
    <property type="entry name" value="beta-lactamase/transpeptidase-like"/>
    <property type="match status" value="1"/>
</dbReference>
<organism evidence="16 17">
    <name type="scientific">Roseibium algae</name>
    <dbReference type="NCBI Taxonomy" id="3123038"/>
    <lineage>
        <taxon>Bacteria</taxon>
        <taxon>Pseudomonadati</taxon>
        <taxon>Pseudomonadota</taxon>
        <taxon>Alphaproteobacteria</taxon>
        <taxon>Hyphomicrobiales</taxon>
        <taxon>Stappiaceae</taxon>
        <taxon>Roseibium</taxon>
    </lineage>
</organism>
<keyword evidence="12" id="KW-1133">Transmembrane helix</keyword>
<keyword evidence="17" id="KW-1185">Reference proteome</keyword>
<evidence type="ECO:0000256" key="12">
    <source>
        <dbReference type="SAM" id="Phobius"/>
    </source>
</evidence>
<dbReference type="InterPro" id="IPR012338">
    <property type="entry name" value="Beta-lactam/transpept-like"/>
</dbReference>
<dbReference type="InterPro" id="IPR011815">
    <property type="entry name" value="PBP_1c"/>
</dbReference>
<reference evidence="16 17" key="1">
    <citation type="submission" date="2024-02" db="EMBL/GenBank/DDBJ databases">
        <title>Roseibium algae sp. nov., isolated from marine alga (Grateloupia sp.), showing potential in myo-inositol conversion.</title>
        <authorList>
            <person name="Wang Y."/>
        </authorList>
    </citation>
    <scope>NUCLEOTIDE SEQUENCE [LARGE SCALE GENOMIC DNA]</scope>
    <source>
        <strain evidence="16 17">H3510</strain>
    </source>
</reference>
<keyword evidence="8" id="KW-0378">Hydrolase</keyword>
<keyword evidence="7" id="KW-0808">Transferase</keyword>
<accession>A0ABU8TJ18</accession>
<keyword evidence="12" id="KW-0472">Membrane</keyword>
<keyword evidence="9" id="KW-0511">Multifunctional enzyme</keyword>
<sequence length="708" mass="76240">MRFSAKGILPFAFAGVMGFMIVAAVGGITVWSDYANLPRAERPEALSLSHVVLDRHGQLLRAFTSADDKWRLPVKLGDIDPLYLQMLLAYEDKRFKTHSGVDWSAMARASLQMLSSGQIVSGGSTLTMQVARLLEERPTRSLSAKYQQILEAFRLEEDLTKDEILTLYALRAPFGGNLEGIRAASLVWFGKEPKRLTPAEVALLVALPQSPESRRPDRHPASAERARNRVLARAVSAGVLSEDDARGARLEKIPEIRRDMPFLAAHAARQAVTDDADQSIHSLTLDHDLQAALEQLVRERTPAIGLRASAAIIVADHQSGEILASVGSTGLMDEARFGHLDMTKATRSPGSTLKPLIYGLAFEQGIAHPESFIDDRPIDIGGYKPTNFDRAYQGRVSVRDALQLSLNTPAIQLLEAVGPAKLVARLKRSGGRPVFSGHQAAGLAIGLGGLGLSLLDLTQLYAGLANQGRAVHLYIKGPDGELRSDLSMGKSVGLRSSSKVLDEIAAWHVSDILSGLPQPQSAGTAHIAYKTGTAYGYRDAWAIGFDGRHVIGVWTGRADGTPVPGMTGTKTAVPILFEAFQRLKQAPDPLPSSPKGTLKVSGAELPLPLRAARVSDGGGENGQMPLSIIYPPQDGIVELGFSEEGALQPLVVKLQGGQRPYSWFVNGTPEQSSTFAMQLHWQPDGPGMAQVTVVDSVGESQSVELFLR</sequence>
<dbReference type="InterPro" id="IPR001264">
    <property type="entry name" value="Glyco_trans_51"/>
</dbReference>
<dbReference type="Pfam" id="PF00905">
    <property type="entry name" value="Transpeptidase"/>
    <property type="match status" value="1"/>
</dbReference>
<name>A0ABU8TJ18_9HYPH</name>
<evidence type="ECO:0000256" key="3">
    <source>
        <dbReference type="ARBA" id="ARBA00007739"/>
    </source>
</evidence>
<evidence type="ECO:0000256" key="11">
    <source>
        <dbReference type="ARBA" id="ARBA00049902"/>
    </source>
</evidence>
<evidence type="ECO:0000313" key="17">
    <source>
        <dbReference type="Proteomes" id="UP001385499"/>
    </source>
</evidence>
<comment type="pathway">
    <text evidence="1">Cell wall biogenesis; peptidoglycan biosynthesis.</text>
</comment>
<evidence type="ECO:0000256" key="1">
    <source>
        <dbReference type="ARBA" id="ARBA00004752"/>
    </source>
</evidence>
<evidence type="ECO:0000259" key="14">
    <source>
        <dbReference type="Pfam" id="PF00912"/>
    </source>
</evidence>